<keyword evidence="5" id="KW-0597">Phosphoprotein</keyword>
<dbReference type="EC" id="2.7.13.3" evidence="3"/>
<keyword evidence="12" id="KW-0902">Two-component regulatory system</keyword>
<dbReference type="SUPFAM" id="SSF55874">
    <property type="entry name" value="ATPase domain of HSP90 chaperone/DNA topoisomerase II/histidine kinase"/>
    <property type="match status" value="1"/>
</dbReference>
<evidence type="ECO:0000256" key="5">
    <source>
        <dbReference type="ARBA" id="ARBA00022553"/>
    </source>
</evidence>
<dbReference type="Proteomes" id="UP001519272">
    <property type="component" value="Unassembled WGS sequence"/>
</dbReference>
<evidence type="ECO:0000256" key="13">
    <source>
        <dbReference type="ARBA" id="ARBA00023136"/>
    </source>
</evidence>
<dbReference type="InterPro" id="IPR050398">
    <property type="entry name" value="HssS/ArlS-like"/>
</dbReference>
<organism evidence="17 18">
    <name type="scientific">Paenibacillus turicensis</name>
    <dbReference type="NCBI Taxonomy" id="160487"/>
    <lineage>
        <taxon>Bacteria</taxon>
        <taxon>Bacillati</taxon>
        <taxon>Bacillota</taxon>
        <taxon>Bacilli</taxon>
        <taxon>Bacillales</taxon>
        <taxon>Paenibacillaceae</taxon>
        <taxon>Paenibacillus</taxon>
    </lineage>
</organism>
<dbReference type="PANTHER" id="PTHR45528">
    <property type="entry name" value="SENSOR HISTIDINE KINASE CPXA"/>
    <property type="match status" value="1"/>
</dbReference>
<evidence type="ECO:0000259" key="15">
    <source>
        <dbReference type="PROSITE" id="PS50109"/>
    </source>
</evidence>
<comment type="caution">
    <text evidence="17">The sequence shown here is derived from an EMBL/GenBank/DDBJ whole genome shotgun (WGS) entry which is preliminary data.</text>
</comment>
<dbReference type="Pfam" id="PF00512">
    <property type="entry name" value="HisKA"/>
    <property type="match status" value="1"/>
</dbReference>
<feature type="transmembrane region" description="Helical" evidence="14">
    <location>
        <begin position="12"/>
        <end position="31"/>
    </location>
</feature>
<protein>
    <recommendedName>
        <fullName evidence="3">histidine kinase</fullName>
        <ecNumber evidence="3">2.7.13.3</ecNumber>
    </recommendedName>
</protein>
<evidence type="ECO:0000256" key="9">
    <source>
        <dbReference type="ARBA" id="ARBA00022777"/>
    </source>
</evidence>
<reference evidence="17 18" key="1">
    <citation type="submission" date="2021-03" db="EMBL/GenBank/DDBJ databases">
        <title>Genomic Encyclopedia of Type Strains, Phase IV (KMG-IV): sequencing the most valuable type-strain genomes for metagenomic binning, comparative biology and taxonomic classification.</title>
        <authorList>
            <person name="Goeker M."/>
        </authorList>
    </citation>
    <scope>NUCLEOTIDE SEQUENCE [LARGE SCALE GENOMIC DNA]</scope>
    <source>
        <strain evidence="17 18">DSM 14349</strain>
    </source>
</reference>
<dbReference type="Gene3D" id="3.30.565.10">
    <property type="entry name" value="Histidine kinase-like ATPase, C-terminal domain"/>
    <property type="match status" value="1"/>
</dbReference>
<feature type="transmembrane region" description="Helical" evidence="14">
    <location>
        <begin position="155"/>
        <end position="177"/>
    </location>
</feature>
<keyword evidence="13 14" id="KW-0472">Membrane</keyword>
<evidence type="ECO:0000256" key="6">
    <source>
        <dbReference type="ARBA" id="ARBA00022679"/>
    </source>
</evidence>
<dbReference type="InterPro" id="IPR003660">
    <property type="entry name" value="HAMP_dom"/>
</dbReference>
<dbReference type="InterPro" id="IPR036890">
    <property type="entry name" value="HATPase_C_sf"/>
</dbReference>
<evidence type="ECO:0000256" key="2">
    <source>
        <dbReference type="ARBA" id="ARBA00004651"/>
    </source>
</evidence>
<keyword evidence="4" id="KW-1003">Cell membrane</keyword>
<dbReference type="SMART" id="SM00387">
    <property type="entry name" value="HATPase_c"/>
    <property type="match status" value="1"/>
</dbReference>
<dbReference type="SUPFAM" id="SSF47384">
    <property type="entry name" value="Homodimeric domain of signal transducing histidine kinase"/>
    <property type="match status" value="1"/>
</dbReference>
<dbReference type="Gene3D" id="6.10.340.10">
    <property type="match status" value="1"/>
</dbReference>
<evidence type="ECO:0000256" key="4">
    <source>
        <dbReference type="ARBA" id="ARBA00022475"/>
    </source>
</evidence>
<dbReference type="InterPro" id="IPR003594">
    <property type="entry name" value="HATPase_dom"/>
</dbReference>
<dbReference type="InterPro" id="IPR005467">
    <property type="entry name" value="His_kinase_dom"/>
</dbReference>
<comment type="catalytic activity">
    <reaction evidence="1">
        <text>ATP + protein L-histidine = ADP + protein N-phospho-L-histidine.</text>
        <dbReference type="EC" id="2.7.13.3"/>
    </reaction>
</comment>
<dbReference type="InterPro" id="IPR003661">
    <property type="entry name" value="HisK_dim/P_dom"/>
</dbReference>
<keyword evidence="18" id="KW-1185">Reference proteome</keyword>
<evidence type="ECO:0000256" key="3">
    <source>
        <dbReference type="ARBA" id="ARBA00012438"/>
    </source>
</evidence>
<gene>
    <name evidence="17" type="ORF">J2Z32_003805</name>
</gene>
<proteinExistence type="predicted"/>
<evidence type="ECO:0000256" key="11">
    <source>
        <dbReference type="ARBA" id="ARBA00022989"/>
    </source>
</evidence>
<evidence type="ECO:0000259" key="16">
    <source>
        <dbReference type="PROSITE" id="PS50885"/>
    </source>
</evidence>
<dbReference type="PROSITE" id="PS50885">
    <property type="entry name" value="HAMP"/>
    <property type="match status" value="1"/>
</dbReference>
<dbReference type="PANTHER" id="PTHR45528:SF1">
    <property type="entry name" value="SENSOR HISTIDINE KINASE CPXA"/>
    <property type="match status" value="1"/>
</dbReference>
<keyword evidence="8" id="KW-0547">Nucleotide-binding</keyword>
<dbReference type="Pfam" id="PF02518">
    <property type="entry name" value="HATPase_c"/>
    <property type="match status" value="1"/>
</dbReference>
<feature type="domain" description="HAMP" evidence="16">
    <location>
        <begin position="174"/>
        <end position="227"/>
    </location>
</feature>
<feature type="domain" description="Histidine kinase" evidence="15">
    <location>
        <begin position="235"/>
        <end position="438"/>
    </location>
</feature>
<dbReference type="EMBL" id="JAGGKG010000022">
    <property type="protein sequence ID" value="MBP1907140.1"/>
    <property type="molecule type" value="Genomic_DNA"/>
</dbReference>
<dbReference type="RefSeq" id="WP_210090724.1">
    <property type="nucleotide sequence ID" value="NZ_JAGGKG010000022.1"/>
</dbReference>
<comment type="subcellular location">
    <subcellularLocation>
        <location evidence="2">Cell membrane</location>
        <topology evidence="2">Multi-pass membrane protein</topology>
    </subcellularLocation>
</comment>
<keyword evidence="6" id="KW-0808">Transferase</keyword>
<sequence length="438" mass="48541">MKTIRGKLLFSMSAAMLATIAITIVLFIHLIDDLILNQAKDQLHQQVPRALEILNSGDLKDLDRTSFKYIVRDVMLDADYLVFDKNHRIIAASDIKEEGTVFHFKSHDGEGTSSLQGTKIIYAQAELKNTPYRILIYSPLSSVRALAGSILKTTLLATGASFAVILCIGLLTVSQIVKPLNRLKKKVSEYEPSHPAISSFSIDEKGEIGELSHTFQLMADRISSHHQKQIEFLQNVSHELKTPLMSINGYVYAIRDGVVSQENGLQVITSQSRRLVEMVDKLLLLSKLEALEEAWPEEEINVQDLVQEAIDLMTPAVVERNLSLQLAGHNFGIKTTGEQLFRILLNLLQNAVRHTISQIVVTTEQTNEGWVLHVDDDGPGLAESERTEVFGRFVTGANGVTGLGLAISLQIARHLGGELIYSDSPLGGARFSFIRAHR</sequence>
<dbReference type="SMART" id="SM00388">
    <property type="entry name" value="HisKA"/>
    <property type="match status" value="1"/>
</dbReference>
<evidence type="ECO:0000313" key="17">
    <source>
        <dbReference type="EMBL" id="MBP1907140.1"/>
    </source>
</evidence>
<dbReference type="CDD" id="cd00082">
    <property type="entry name" value="HisKA"/>
    <property type="match status" value="1"/>
</dbReference>
<evidence type="ECO:0000313" key="18">
    <source>
        <dbReference type="Proteomes" id="UP001519272"/>
    </source>
</evidence>
<dbReference type="GO" id="GO:0016301">
    <property type="term" value="F:kinase activity"/>
    <property type="evidence" value="ECO:0007669"/>
    <property type="project" value="UniProtKB-KW"/>
</dbReference>
<evidence type="ECO:0000256" key="12">
    <source>
        <dbReference type="ARBA" id="ARBA00023012"/>
    </source>
</evidence>
<evidence type="ECO:0000256" key="8">
    <source>
        <dbReference type="ARBA" id="ARBA00022741"/>
    </source>
</evidence>
<evidence type="ECO:0000256" key="10">
    <source>
        <dbReference type="ARBA" id="ARBA00022840"/>
    </source>
</evidence>
<keyword evidence="10" id="KW-0067">ATP-binding</keyword>
<dbReference type="PROSITE" id="PS50109">
    <property type="entry name" value="HIS_KIN"/>
    <property type="match status" value="1"/>
</dbReference>
<keyword evidence="11 14" id="KW-1133">Transmembrane helix</keyword>
<dbReference type="InterPro" id="IPR036097">
    <property type="entry name" value="HisK_dim/P_sf"/>
</dbReference>
<accession>A0ABS4FX37</accession>
<evidence type="ECO:0000256" key="1">
    <source>
        <dbReference type="ARBA" id="ARBA00000085"/>
    </source>
</evidence>
<keyword evidence="9 17" id="KW-0418">Kinase</keyword>
<evidence type="ECO:0000256" key="14">
    <source>
        <dbReference type="SAM" id="Phobius"/>
    </source>
</evidence>
<keyword evidence="7 14" id="KW-0812">Transmembrane</keyword>
<name>A0ABS4FX37_9BACL</name>
<dbReference type="Gene3D" id="1.10.287.130">
    <property type="match status" value="1"/>
</dbReference>
<evidence type="ECO:0000256" key="7">
    <source>
        <dbReference type="ARBA" id="ARBA00022692"/>
    </source>
</evidence>